<keyword evidence="4" id="KW-1185">Reference proteome</keyword>
<dbReference type="AlphaFoldDB" id="A0AAF0IU54"/>
<gene>
    <name evidence="3" type="ORF">MBRA1_003249</name>
</gene>
<protein>
    <submittedName>
        <fullName evidence="3">Uncharacterized protein</fullName>
    </submittedName>
</protein>
<feature type="compositionally biased region" description="Polar residues" evidence="1">
    <location>
        <begin position="468"/>
        <end position="478"/>
    </location>
</feature>
<feature type="compositionally biased region" description="Polar residues" evidence="1">
    <location>
        <begin position="188"/>
        <end position="209"/>
    </location>
</feature>
<organism evidence="3 4">
    <name type="scientific">Malassezia brasiliensis</name>
    <dbReference type="NCBI Taxonomy" id="1821822"/>
    <lineage>
        <taxon>Eukaryota</taxon>
        <taxon>Fungi</taxon>
        <taxon>Dikarya</taxon>
        <taxon>Basidiomycota</taxon>
        <taxon>Ustilaginomycotina</taxon>
        <taxon>Malasseziomycetes</taxon>
        <taxon>Malasseziales</taxon>
        <taxon>Malasseziaceae</taxon>
        <taxon>Malassezia</taxon>
    </lineage>
</organism>
<accession>A0AAF0IU54</accession>
<evidence type="ECO:0000313" key="4">
    <source>
        <dbReference type="Proteomes" id="UP001216638"/>
    </source>
</evidence>
<keyword evidence="2" id="KW-0812">Transmembrane</keyword>
<feature type="region of interest" description="Disordered" evidence="1">
    <location>
        <begin position="305"/>
        <end position="326"/>
    </location>
</feature>
<sequence length="496" mass="53934">MEHKRALVRRAARASCRSEDIYVAPKAGASINSGSTTLQWNAKCVTGGNVDIYLYAQKQQAAVRPIHAWLGLPAGQGSASVQLLPEWWNGTSSLSMNLQIVPSGGQAWETQYPMSKSFTVLSASGLSSNTENVNSPHVTDYSGSGQIGTGPLAAAIVVPIIFVLAMVGATFVWLHKRKLKRHEEKTRTLASSQYSGSGTPAMSQAPSMPPTSVYNAYPYTSELPQEPEYTQDLGMAVAAPPVPEKVLEFVPEKEANSSMGDLTSSQAADDTLTFNHSDHEEDDNSMRNTSSSRLHYAGFTRPRRMADPDPWYERPYGEPKAPSRRTIRDDGFVSKRQPRGCRSRLSVLDVAVQPATREERAGHPRVYEMEDAPEMEVPASRPAGAAVPAIPARYLGGPEREPFTLVDDSSQRRVLSNQIGSHSAAEKVSAYLSQLPSFDQSSYADDALAERRTEAAGGAGRISRRPSDASSMHTSHSRPMSMEGTMFHDAFVDAET</sequence>
<name>A0AAF0IU54_9BASI</name>
<keyword evidence="2" id="KW-0472">Membrane</keyword>
<keyword evidence="2" id="KW-1133">Transmembrane helix</keyword>
<dbReference type="EMBL" id="CP119954">
    <property type="protein sequence ID" value="WFC96588.1"/>
    <property type="molecule type" value="Genomic_DNA"/>
</dbReference>
<evidence type="ECO:0000256" key="1">
    <source>
        <dbReference type="SAM" id="MobiDB-lite"/>
    </source>
</evidence>
<evidence type="ECO:0000313" key="3">
    <source>
        <dbReference type="EMBL" id="WFC96588.1"/>
    </source>
</evidence>
<feature type="transmembrane region" description="Helical" evidence="2">
    <location>
        <begin position="152"/>
        <end position="174"/>
    </location>
</feature>
<evidence type="ECO:0000256" key="2">
    <source>
        <dbReference type="SAM" id="Phobius"/>
    </source>
</evidence>
<reference evidence="3" key="1">
    <citation type="submission" date="2023-03" db="EMBL/GenBank/DDBJ databases">
        <title>Mating type loci evolution in Malassezia.</title>
        <authorList>
            <person name="Coelho M.A."/>
        </authorList>
    </citation>
    <scope>NUCLEOTIDE SEQUENCE</scope>
    <source>
        <strain evidence="3">CBS 14135</strain>
    </source>
</reference>
<proteinExistence type="predicted"/>
<feature type="region of interest" description="Disordered" evidence="1">
    <location>
        <begin position="184"/>
        <end position="209"/>
    </location>
</feature>
<feature type="compositionally biased region" description="Basic and acidic residues" evidence="1">
    <location>
        <begin position="305"/>
        <end position="317"/>
    </location>
</feature>
<feature type="region of interest" description="Disordered" evidence="1">
    <location>
        <begin position="452"/>
        <end position="485"/>
    </location>
</feature>
<dbReference type="Proteomes" id="UP001216638">
    <property type="component" value="Chromosome 4"/>
</dbReference>